<dbReference type="CDD" id="cd04301">
    <property type="entry name" value="NAT_SF"/>
    <property type="match status" value="1"/>
</dbReference>
<dbReference type="SUPFAM" id="SSF55729">
    <property type="entry name" value="Acyl-CoA N-acyltransferases (Nat)"/>
    <property type="match status" value="1"/>
</dbReference>
<dbReference type="Proteomes" id="UP000241462">
    <property type="component" value="Unassembled WGS sequence"/>
</dbReference>
<dbReference type="Pfam" id="PF13508">
    <property type="entry name" value="Acetyltransf_7"/>
    <property type="match status" value="1"/>
</dbReference>
<dbReference type="AlphaFoldDB" id="A0A2T3AKY2"/>
<dbReference type="STRING" id="2025994.A0A2T3AKY2"/>
<dbReference type="InterPro" id="IPR000182">
    <property type="entry name" value="GNAT_dom"/>
</dbReference>
<protein>
    <submittedName>
        <fullName evidence="2">Acetyltransferase</fullName>
    </submittedName>
</protein>
<dbReference type="InterPro" id="IPR052523">
    <property type="entry name" value="Trichothecene_AcTrans"/>
</dbReference>
<proteinExistence type="predicted"/>
<reference evidence="2 3" key="1">
    <citation type="journal article" date="2018" name="Mycol. Prog.">
        <title>Coniella lustricola, a new species from submerged detritus.</title>
        <authorList>
            <person name="Raudabaugh D.B."/>
            <person name="Iturriaga T."/>
            <person name="Carver A."/>
            <person name="Mondo S."/>
            <person name="Pangilinan J."/>
            <person name="Lipzen A."/>
            <person name="He G."/>
            <person name="Amirebrahimi M."/>
            <person name="Grigoriev I.V."/>
            <person name="Miller A.N."/>
        </authorList>
    </citation>
    <scope>NUCLEOTIDE SEQUENCE [LARGE SCALE GENOMIC DNA]</scope>
    <source>
        <strain evidence="2 3">B22-T-1</strain>
    </source>
</reference>
<name>A0A2T3AKY2_9PEZI</name>
<sequence>MANVTSSTTVKYVELKRSLVPKKWDESVRVVNMSEYKEVALSLSHAFAADDLSEYLMGSDDMASLTPEQKWRLHVDMFNYIAAAHCLQGECHVIGPDYEGVALWMPPGCNADDWWTTLRSGLWRLYFQLSPEGRYRYYTELIPLLHDTKLEVMGERDSNTYYLVYLGTKPHARGRGYAGKLLRTMIERADAENRPIYLESSSLTNNVYYAKFGFVAKKEVFLKRGPVPVLLTIMVRDPQPAASKTARNTVASLNGPKSKVVASVTPMKMG</sequence>
<accession>A0A2T3AKY2</accession>
<feature type="domain" description="N-acetyltransferase" evidence="1">
    <location>
        <begin position="152"/>
        <end position="236"/>
    </location>
</feature>
<organism evidence="2 3">
    <name type="scientific">Coniella lustricola</name>
    <dbReference type="NCBI Taxonomy" id="2025994"/>
    <lineage>
        <taxon>Eukaryota</taxon>
        <taxon>Fungi</taxon>
        <taxon>Dikarya</taxon>
        <taxon>Ascomycota</taxon>
        <taxon>Pezizomycotina</taxon>
        <taxon>Sordariomycetes</taxon>
        <taxon>Sordariomycetidae</taxon>
        <taxon>Diaporthales</taxon>
        <taxon>Schizoparmaceae</taxon>
        <taxon>Coniella</taxon>
    </lineage>
</organism>
<dbReference type="InParanoid" id="A0A2T3AKY2"/>
<evidence type="ECO:0000259" key="1">
    <source>
        <dbReference type="PROSITE" id="PS51186"/>
    </source>
</evidence>
<dbReference type="PANTHER" id="PTHR42791:SF1">
    <property type="entry name" value="N-ACETYLTRANSFERASE DOMAIN-CONTAINING PROTEIN"/>
    <property type="match status" value="1"/>
</dbReference>
<dbReference type="InterPro" id="IPR016181">
    <property type="entry name" value="Acyl_CoA_acyltransferase"/>
</dbReference>
<gene>
    <name evidence="2" type="ORF">BD289DRAFT_359782</name>
</gene>
<keyword evidence="3" id="KW-1185">Reference proteome</keyword>
<dbReference type="GO" id="GO:0016747">
    <property type="term" value="F:acyltransferase activity, transferring groups other than amino-acyl groups"/>
    <property type="evidence" value="ECO:0007669"/>
    <property type="project" value="InterPro"/>
</dbReference>
<dbReference type="PANTHER" id="PTHR42791">
    <property type="entry name" value="GNAT FAMILY ACETYLTRANSFERASE"/>
    <property type="match status" value="1"/>
</dbReference>
<dbReference type="Gene3D" id="3.40.630.30">
    <property type="match status" value="1"/>
</dbReference>
<dbReference type="OrthoDB" id="544277at2759"/>
<dbReference type="PROSITE" id="PS51186">
    <property type="entry name" value="GNAT"/>
    <property type="match status" value="1"/>
</dbReference>
<keyword evidence="2" id="KW-0808">Transferase</keyword>
<dbReference type="EMBL" id="KZ678378">
    <property type="protein sequence ID" value="PSS02326.1"/>
    <property type="molecule type" value="Genomic_DNA"/>
</dbReference>
<evidence type="ECO:0000313" key="3">
    <source>
        <dbReference type="Proteomes" id="UP000241462"/>
    </source>
</evidence>
<evidence type="ECO:0000313" key="2">
    <source>
        <dbReference type="EMBL" id="PSS02326.1"/>
    </source>
</evidence>